<sequence>MRLVNEDTLILSRDLDFRMRVSIVSSLLLSCSSRFYDGRILAIPEFYQSVLRIDACWVYSLSTGSTSPQNHLLSAVVQLLASQLRGIAERADLMEPENYDVEVQGCEERWYRSA</sequence>
<accession>S3CZ18</accession>
<proteinExistence type="predicted"/>
<dbReference type="AlphaFoldDB" id="S3CZ18"/>
<evidence type="ECO:0000313" key="1">
    <source>
        <dbReference type="EMBL" id="EPE25086.1"/>
    </source>
</evidence>
<protein>
    <submittedName>
        <fullName evidence="1">Uncharacterized protein</fullName>
    </submittedName>
</protein>
<dbReference type="GeneID" id="19470708"/>
<dbReference type="HOGENOM" id="CLU_2121319_0_0_1"/>
<dbReference type="EMBL" id="KE145372">
    <property type="protein sequence ID" value="EPE25086.1"/>
    <property type="molecule type" value="Genomic_DNA"/>
</dbReference>
<name>S3CZ18_GLAL2</name>
<evidence type="ECO:0000313" key="2">
    <source>
        <dbReference type="Proteomes" id="UP000016922"/>
    </source>
</evidence>
<organism evidence="1 2">
    <name type="scientific">Glarea lozoyensis (strain ATCC 20868 / MF5171)</name>
    <dbReference type="NCBI Taxonomy" id="1116229"/>
    <lineage>
        <taxon>Eukaryota</taxon>
        <taxon>Fungi</taxon>
        <taxon>Dikarya</taxon>
        <taxon>Ascomycota</taxon>
        <taxon>Pezizomycotina</taxon>
        <taxon>Leotiomycetes</taxon>
        <taxon>Helotiales</taxon>
        <taxon>Helotiaceae</taxon>
        <taxon>Glarea</taxon>
    </lineage>
</organism>
<gene>
    <name evidence="1" type="ORF">GLAREA_11667</name>
</gene>
<dbReference type="KEGG" id="glz:GLAREA_11667"/>
<dbReference type="PROSITE" id="PS51257">
    <property type="entry name" value="PROKAR_LIPOPROTEIN"/>
    <property type="match status" value="1"/>
</dbReference>
<keyword evidence="2" id="KW-1185">Reference proteome</keyword>
<dbReference type="RefSeq" id="XP_008088001.1">
    <property type="nucleotide sequence ID" value="XM_008089810.1"/>
</dbReference>
<dbReference type="Proteomes" id="UP000016922">
    <property type="component" value="Unassembled WGS sequence"/>
</dbReference>
<reference evidence="1 2" key="1">
    <citation type="journal article" date="2013" name="BMC Genomics">
        <title>Genomics-driven discovery of the pneumocandin biosynthetic gene cluster in the fungus Glarea lozoyensis.</title>
        <authorList>
            <person name="Chen L."/>
            <person name="Yue Q."/>
            <person name="Zhang X."/>
            <person name="Xiang M."/>
            <person name="Wang C."/>
            <person name="Li S."/>
            <person name="Che Y."/>
            <person name="Ortiz-Lopez F.J."/>
            <person name="Bills G.F."/>
            <person name="Liu X."/>
            <person name="An Z."/>
        </authorList>
    </citation>
    <scope>NUCLEOTIDE SEQUENCE [LARGE SCALE GENOMIC DNA]</scope>
    <source>
        <strain evidence="2">ATCC 20868 / MF5171</strain>
    </source>
</reference>